<evidence type="ECO:0000313" key="3">
    <source>
        <dbReference type="Proteomes" id="UP000189229"/>
    </source>
</evidence>
<keyword evidence="1" id="KW-1133">Transmembrane helix</keyword>
<comment type="caution">
    <text evidence="2">The sequence shown here is derived from an EMBL/GenBank/DDBJ whole genome shotgun (WGS) entry which is preliminary data.</text>
</comment>
<reference evidence="2 3" key="1">
    <citation type="submission" date="2017-02" db="EMBL/GenBank/DDBJ databases">
        <title>Complete genome sequences of Mycobacterium kansasii strains isolated from rhesus macaques.</title>
        <authorList>
            <person name="Panda A."/>
            <person name="Nagaraj S."/>
            <person name="Zhao X."/>
            <person name="Tettelin H."/>
            <person name="Detolla L.J."/>
        </authorList>
    </citation>
    <scope>NUCLEOTIDE SEQUENCE [LARGE SCALE GENOMIC DNA]</scope>
    <source>
        <strain evidence="2 3">11-3813</strain>
    </source>
</reference>
<dbReference type="NCBIfam" id="NF047839">
    <property type="entry name" value="PspM_Rv2743c"/>
    <property type="match status" value="1"/>
</dbReference>
<organism evidence="2 3">
    <name type="scientific">Mycobacterium kansasii</name>
    <dbReference type="NCBI Taxonomy" id="1768"/>
    <lineage>
        <taxon>Bacteria</taxon>
        <taxon>Bacillati</taxon>
        <taxon>Actinomycetota</taxon>
        <taxon>Actinomycetes</taxon>
        <taxon>Mycobacteriales</taxon>
        <taxon>Mycobacteriaceae</taxon>
        <taxon>Mycobacterium</taxon>
    </lineage>
</organism>
<feature type="transmembrane region" description="Helical" evidence="1">
    <location>
        <begin position="50"/>
        <end position="74"/>
    </location>
</feature>
<evidence type="ECO:0000313" key="2">
    <source>
        <dbReference type="EMBL" id="OOK82323.1"/>
    </source>
</evidence>
<dbReference type="AlphaFoldDB" id="A0A1V3XSV4"/>
<gene>
    <name evidence="2" type="ORF">BZL30_0323</name>
</gene>
<keyword evidence="1 2" id="KW-0812">Transmembrane</keyword>
<dbReference type="EMBL" id="MVBM01000001">
    <property type="protein sequence ID" value="OOK82323.1"/>
    <property type="molecule type" value="Genomic_DNA"/>
</dbReference>
<feature type="transmembrane region" description="Helical" evidence="1">
    <location>
        <begin position="80"/>
        <end position="100"/>
    </location>
</feature>
<dbReference type="Proteomes" id="UP000189229">
    <property type="component" value="Unassembled WGS sequence"/>
</dbReference>
<protein>
    <submittedName>
        <fullName evidence="2">Alanine rich transmembrane domain protein</fullName>
    </submittedName>
</protein>
<dbReference type="InterPro" id="IPR057952">
    <property type="entry name" value="Rv2743c-like"/>
</dbReference>
<evidence type="ECO:0000256" key="1">
    <source>
        <dbReference type="SAM" id="Phobius"/>
    </source>
</evidence>
<proteinExistence type="predicted"/>
<dbReference type="Pfam" id="PF25587">
    <property type="entry name" value="Rv2743c"/>
    <property type="match status" value="1"/>
</dbReference>
<accession>A0A1V3XSV4</accession>
<keyword evidence="1" id="KW-0472">Membrane</keyword>
<sequence>MAVKSAQRGRRRALLQRWLDMIAEIFDLAARKISAATDPRARLLRRRRRALRWALIFSAGCVFWAAVTAVLAAWGWFALLLQITGAIAVVQVIPATLLFFRYRWLRAEPLPTPRPANTRRLPPPGSAARPAMSALGASERGFFSLLGVIERGAMLPADEIADLTAAANQTSAAMAATAAEVVSMERAAHYSESSRSHLVPTINAFTAQLSAGVRQYNEMVTAAAQLVSSANGGAVGEPGSQQRYREELAGATDRLVGWAQAFDELGGCPAGSARRCLQRRPELWDHQCGQTAQQRLRHVVDIHVVPPKGDLAVVHFEHAADPELQPQRPEDQCVGPFGEYRRAVGGNAVDLDLEPEAPFHPAEQLHRPAAAADPGKSDILIDEVVVERRCYGAEVLVL</sequence>
<name>A0A1V3XSV4_MYCKA</name>